<proteinExistence type="predicted"/>
<dbReference type="InterPro" id="IPR006311">
    <property type="entry name" value="TAT_signal"/>
</dbReference>
<gene>
    <name evidence="7" type="ORF">ACPOL_4883</name>
</gene>
<accession>A0A2Z5G689</accession>
<dbReference type="Pfam" id="PF00394">
    <property type="entry name" value="Cu-oxidase"/>
    <property type="match status" value="1"/>
</dbReference>
<evidence type="ECO:0000256" key="2">
    <source>
        <dbReference type="ARBA" id="ARBA00023002"/>
    </source>
</evidence>
<reference evidence="7 8" key="1">
    <citation type="journal article" date="2018" name="Front. Microbiol.">
        <title>Hydrolytic Capabilities as a Key to Environmental Success: Chitinolytic and Cellulolytic Acidobacteria From Acidic Sub-arctic Soils and Boreal Peatlands.</title>
        <authorList>
            <person name="Belova S.E."/>
            <person name="Ravin N.V."/>
            <person name="Pankratov T.A."/>
            <person name="Rakitin A.L."/>
            <person name="Ivanova A.A."/>
            <person name="Beletsky A.V."/>
            <person name="Mardanov A.V."/>
            <person name="Sinninghe Damste J.S."/>
            <person name="Dedysh S.N."/>
        </authorList>
    </citation>
    <scope>NUCLEOTIDE SEQUENCE [LARGE SCALE GENOMIC DNA]</scope>
    <source>
        <strain evidence="7 8">SBC82</strain>
    </source>
</reference>
<keyword evidence="2" id="KW-0560">Oxidoreductase</keyword>
<dbReference type="GO" id="GO:0016491">
    <property type="term" value="F:oxidoreductase activity"/>
    <property type="evidence" value="ECO:0007669"/>
    <property type="project" value="UniProtKB-KW"/>
</dbReference>
<feature type="domain" description="Plastocyanin-like" evidence="5">
    <location>
        <begin position="357"/>
        <end position="454"/>
    </location>
</feature>
<dbReference type="EMBL" id="CP030840">
    <property type="protein sequence ID" value="AXC14145.1"/>
    <property type="molecule type" value="Genomic_DNA"/>
</dbReference>
<dbReference type="InterPro" id="IPR011706">
    <property type="entry name" value="Cu-oxidase_C"/>
</dbReference>
<evidence type="ECO:0000313" key="7">
    <source>
        <dbReference type="EMBL" id="AXC14145.1"/>
    </source>
</evidence>
<dbReference type="Gene3D" id="2.60.40.420">
    <property type="entry name" value="Cupredoxins - blue copper proteins"/>
    <property type="match status" value="3"/>
</dbReference>
<feature type="domain" description="Plastocyanin-like" evidence="4">
    <location>
        <begin position="211"/>
        <end position="283"/>
    </location>
</feature>
<feature type="domain" description="Plastocyanin-like" evidence="6">
    <location>
        <begin position="43"/>
        <end position="161"/>
    </location>
</feature>
<protein>
    <submittedName>
        <fullName evidence="7">Multicopper oxidase</fullName>
    </submittedName>
</protein>
<dbReference type="PANTHER" id="PTHR11709:SF394">
    <property type="entry name" value="FI03373P-RELATED"/>
    <property type="match status" value="1"/>
</dbReference>
<dbReference type="SUPFAM" id="SSF49503">
    <property type="entry name" value="Cupredoxins"/>
    <property type="match status" value="3"/>
</dbReference>
<dbReference type="GO" id="GO:0005507">
    <property type="term" value="F:copper ion binding"/>
    <property type="evidence" value="ECO:0007669"/>
    <property type="project" value="InterPro"/>
</dbReference>
<dbReference type="RefSeq" id="WP_236656956.1">
    <property type="nucleotide sequence ID" value="NZ_CP030840.1"/>
</dbReference>
<evidence type="ECO:0000313" key="8">
    <source>
        <dbReference type="Proteomes" id="UP000253606"/>
    </source>
</evidence>
<keyword evidence="8" id="KW-1185">Reference proteome</keyword>
<dbReference type="AlphaFoldDB" id="A0A2Z5G689"/>
<evidence type="ECO:0000259" key="6">
    <source>
        <dbReference type="Pfam" id="PF07732"/>
    </source>
</evidence>
<dbReference type="InterPro" id="IPR008972">
    <property type="entry name" value="Cupredoxin"/>
</dbReference>
<organism evidence="7 8">
    <name type="scientific">Acidisarcina polymorpha</name>
    <dbReference type="NCBI Taxonomy" id="2211140"/>
    <lineage>
        <taxon>Bacteria</taxon>
        <taxon>Pseudomonadati</taxon>
        <taxon>Acidobacteriota</taxon>
        <taxon>Terriglobia</taxon>
        <taxon>Terriglobales</taxon>
        <taxon>Acidobacteriaceae</taxon>
        <taxon>Acidisarcina</taxon>
    </lineage>
</organism>
<dbReference type="InterPro" id="IPR001117">
    <property type="entry name" value="Cu-oxidase_2nd"/>
</dbReference>
<evidence type="ECO:0000259" key="5">
    <source>
        <dbReference type="Pfam" id="PF07731"/>
    </source>
</evidence>
<dbReference type="InterPro" id="IPR045087">
    <property type="entry name" value="Cu-oxidase_fam"/>
</dbReference>
<keyword evidence="1" id="KW-0479">Metal-binding</keyword>
<keyword evidence="3" id="KW-0186">Copper</keyword>
<dbReference type="PROSITE" id="PS51318">
    <property type="entry name" value="TAT"/>
    <property type="match status" value="1"/>
</dbReference>
<evidence type="ECO:0000259" key="4">
    <source>
        <dbReference type="Pfam" id="PF00394"/>
    </source>
</evidence>
<dbReference type="PANTHER" id="PTHR11709">
    <property type="entry name" value="MULTI-COPPER OXIDASE"/>
    <property type="match status" value="1"/>
</dbReference>
<dbReference type="Proteomes" id="UP000253606">
    <property type="component" value="Chromosome"/>
</dbReference>
<dbReference type="KEGG" id="abas:ACPOL_4883"/>
<name>A0A2Z5G689_9BACT</name>
<dbReference type="Pfam" id="PF07732">
    <property type="entry name" value="Cu-oxidase_3"/>
    <property type="match status" value="1"/>
</dbReference>
<sequence length="470" mass="52293">MIDHGPMDRRQFLQLAASAGAVSLIDRSLAWSSTVEQFSLEITPVTVELAPGVVVQTTGYNGKAPGPILRMREGVPVTVSVVNKTASAESVHWHGLHIGALADGAMEEGSPMIAPGAKVEYRFTPAPSGTRWYHTHTMALTDLNRATYSGQFGFLLVEPRSQPGDYDQEVFLAVHHWEPSFVPAQEQSESCPEITYRYASFNDKLLSTAEPLRVRAGQRVLFHFLNASATEDVWLSLPGHRFTVLALDGNAVPNPAKVEVLSLGVAERIDAIVEMDAPGNWVLGSLDATERDRGLGIRVEYANHQGAAVWNPPQVVDWSYARFSMPQPKKPGSEETPIETLEMLFEKNSDAPGSIDRWTINGRSYPDIEPVYLREGQRYRMRMMNATGCAHPVHLHRHSFELKRVDQVPVSGIFKDTVRLERYNVIEADLLANNPGNSLFHCHQQLHMDYGFMQLLRYGNSGRRIAADNI</sequence>
<evidence type="ECO:0000256" key="1">
    <source>
        <dbReference type="ARBA" id="ARBA00022723"/>
    </source>
</evidence>
<dbReference type="Pfam" id="PF07731">
    <property type="entry name" value="Cu-oxidase_2"/>
    <property type="match status" value="1"/>
</dbReference>
<evidence type="ECO:0000256" key="3">
    <source>
        <dbReference type="ARBA" id="ARBA00023008"/>
    </source>
</evidence>
<dbReference type="InterPro" id="IPR011707">
    <property type="entry name" value="Cu-oxidase-like_N"/>
</dbReference>